<evidence type="ECO:0000256" key="3">
    <source>
        <dbReference type="ARBA" id="ARBA00002564"/>
    </source>
</evidence>
<evidence type="ECO:0000313" key="13">
    <source>
        <dbReference type="EMBL" id="GME76185.1"/>
    </source>
</evidence>
<comment type="similarity">
    <text evidence="5 10">Belongs to the mannose-6-phosphate isomerase type 1 family.</text>
</comment>
<evidence type="ECO:0000256" key="6">
    <source>
        <dbReference type="ARBA" id="ARBA00011956"/>
    </source>
</evidence>
<feature type="domain" description="Phosphomannose isomerase type I C-terminal" evidence="11">
    <location>
        <begin position="137"/>
        <end position="181"/>
    </location>
</feature>
<evidence type="ECO:0000259" key="11">
    <source>
        <dbReference type="Pfam" id="PF01238"/>
    </source>
</evidence>
<dbReference type="GO" id="GO:0005829">
    <property type="term" value="C:cytosol"/>
    <property type="evidence" value="ECO:0007669"/>
    <property type="project" value="TreeGrafter"/>
</dbReference>
<dbReference type="InterPro" id="IPR014710">
    <property type="entry name" value="RmlC-like_jellyroll"/>
</dbReference>
<comment type="function">
    <text evidence="3">Involved in the synthesis of the GDP-mannose and dolichol-phosphate-mannose required for a number of critical mannosyl transfer reactions.</text>
</comment>
<dbReference type="Gene3D" id="1.10.441.10">
    <property type="entry name" value="Phosphomannose Isomerase, domain 2"/>
    <property type="match status" value="1"/>
</dbReference>
<dbReference type="PRINTS" id="PR00714">
    <property type="entry name" value="MAN6PISMRASE"/>
</dbReference>
<protein>
    <recommendedName>
        <fullName evidence="7">Mannose-6-phosphate isomerase</fullName>
        <ecNumber evidence="6">5.3.1.8</ecNumber>
    </recommendedName>
    <alternativeName>
        <fullName evidence="8">Phosphohexomutase</fullName>
    </alternativeName>
    <alternativeName>
        <fullName evidence="9">Phosphomannose isomerase</fullName>
    </alternativeName>
</protein>
<dbReference type="Pfam" id="PF01238">
    <property type="entry name" value="PMI_typeI_C"/>
    <property type="match status" value="1"/>
</dbReference>
<evidence type="ECO:0000256" key="8">
    <source>
        <dbReference type="ARBA" id="ARBA00029741"/>
    </source>
</evidence>
<dbReference type="Pfam" id="PF20512">
    <property type="entry name" value="PMI_typeI_hel"/>
    <property type="match status" value="1"/>
</dbReference>
<accession>A0A9W6WJ35</accession>
<gene>
    <name evidence="13" type="ORF">Cboi02_000508100</name>
</gene>
<sequence>MNTDETEISNFASSLVKRTYDQPELFGDVLADLIQRLNKQFPNDIGLFCGCLMLNHCNLKSGEAIFLQAKDPHAYISGDIMECMAASDNVIRSGFTPKFKDVDVLVDCLTYETNDVEEQKLKPALFERGSGDAILNLYDPPIDEFSVLQIIFNENKTTESFKSIDGPSILIVTEGEGEIKIKNSDSSSLPCSEGFVFFIAPNTEIEMSCTSDKKFISYRAYCEA</sequence>
<dbReference type="GO" id="GO:0004476">
    <property type="term" value="F:mannose-6-phosphate isomerase activity"/>
    <property type="evidence" value="ECO:0007669"/>
    <property type="project" value="UniProtKB-EC"/>
</dbReference>
<comment type="cofactor">
    <cofactor evidence="2">
        <name>Zn(2+)</name>
        <dbReference type="ChEBI" id="CHEBI:29105"/>
    </cofactor>
</comment>
<reference evidence="13" key="1">
    <citation type="submission" date="2023-04" db="EMBL/GenBank/DDBJ databases">
        <title>Candida boidinii NBRC 10035.</title>
        <authorList>
            <person name="Ichikawa N."/>
            <person name="Sato H."/>
            <person name="Tonouchi N."/>
        </authorList>
    </citation>
    <scope>NUCLEOTIDE SEQUENCE</scope>
    <source>
        <strain evidence="13">NBRC 10035</strain>
    </source>
</reference>
<keyword evidence="14" id="KW-1185">Reference proteome</keyword>
<organism evidence="13 14">
    <name type="scientific">Candida boidinii</name>
    <name type="common">Yeast</name>
    <dbReference type="NCBI Taxonomy" id="5477"/>
    <lineage>
        <taxon>Eukaryota</taxon>
        <taxon>Fungi</taxon>
        <taxon>Dikarya</taxon>
        <taxon>Ascomycota</taxon>
        <taxon>Saccharomycotina</taxon>
        <taxon>Pichiomycetes</taxon>
        <taxon>Pichiales</taxon>
        <taxon>Pichiaceae</taxon>
        <taxon>Ogataea</taxon>
        <taxon>Ogataea/Candida clade</taxon>
    </lineage>
</organism>
<dbReference type="InterPro" id="IPR011051">
    <property type="entry name" value="RmlC_Cupin_sf"/>
</dbReference>
<dbReference type="PANTHER" id="PTHR10309">
    <property type="entry name" value="MANNOSE-6-PHOSPHATE ISOMERASE"/>
    <property type="match status" value="1"/>
</dbReference>
<name>A0A9W6WJ35_CANBO</name>
<dbReference type="InterPro" id="IPR001250">
    <property type="entry name" value="Man6P_Isoase-1"/>
</dbReference>
<evidence type="ECO:0000256" key="2">
    <source>
        <dbReference type="ARBA" id="ARBA00001947"/>
    </source>
</evidence>
<dbReference type="NCBIfam" id="TIGR00218">
    <property type="entry name" value="manA"/>
    <property type="match status" value="1"/>
</dbReference>
<comment type="pathway">
    <text evidence="4">Nucleotide-sugar biosynthesis; GDP-alpha-D-mannose biosynthesis; alpha-D-mannose 1-phosphate from D-fructose 6-phosphate: step 1/2.</text>
</comment>
<comment type="caution">
    <text evidence="13">The sequence shown here is derived from an EMBL/GenBank/DDBJ whole genome shotgun (WGS) entry which is preliminary data.</text>
</comment>
<dbReference type="Proteomes" id="UP001165120">
    <property type="component" value="Unassembled WGS sequence"/>
</dbReference>
<evidence type="ECO:0000256" key="7">
    <source>
        <dbReference type="ARBA" id="ARBA00018236"/>
    </source>
</evidence>
<dbReference type="FunFam" id="2.60.120.10:FF:000044">
    <property type="entry name" value="Mannose-6-phosphate isomerase"/>
    <property type="match status" value="1"/>
</dbReference>
<dbReference type="InterPro" id="IPR016305">
    <property type="entry name" value="Mannose-6-P_Isomerase"/>
</dbReference>
<dbReference type="GO" id="GO:0008270">
    <property type="term" value="F:zinc ion binding"/>
    <property type="evidence" value="ECO:0007669"/>
    <property type="project" value="InterPro"/>
</dbReference>
<evidence type="ECO:0000256" key="9">
    <source>
        <dbReference type="ARBA" id="ARBA00030762"/>
    </source>
</evidence>
<feature type="domain" description="Phosphomannose isomerase type I helical insertion" evidence="12">
    <location>
        <begin position="1"/>
        <end position="54"/>
    </location>
</feature>
<dbReference type="EMBL" id="BSXN01002297">
    <property type="protein sequence ID" value="GME76185.1"/>
    <property type="molecule type" value="Genomic_DNA"/>
</dbReference>
<dbReference type="AlphaFoldDB" id="A0A9W6WJ35"/>
<proteinExistence type="inferred from homology"/>
<evidence type="ECO:0000256" key="10">
    <source>
        <dbReference type="RuleBase" id="RU004189"/>
    </source>
</evidence>
<dbReference type="GO" id="GO:0009298">
    <property type="term" value="P:GDP-mannose biosynthetic process"/>
    <property type="evidence" value="ECO:0007669"/>
    <property type="project" value="InterPro"/>
</dbReference>
<evidence type="ECO:0000259" key="12">
    <source>
        <dbReference type="Pfam" id="PF20512"/>
    </source>
</evidence>
<dbReference type="EC" id="5.3.1.8" evidence="6"/>
<comment type="catalytic activity">
    <reaction evidence="1">
        <text>D-mannose 6-phosphate = D-fructose 6-phosphate</text>
        <dbReference type="Rhea" id="RHEA:12356"/>
        <dbReference type="ChEBI" id="CHEBI:58735"/>
        <dbReference type="ChEBI" id="CHEBI:61527"/>
        <dbReference type="EC" id="5.3.1.8"/>
    </reaction>
</comment>
<evidence type="ECO:0000313" key="14">
    <source>
        <dbReference type="Proteomes" id="UP001165120"/>
    </source>
</evidence>
<evidence type="ECO:0000256" key="4">
    <source>
        <dbReference type="ARBA" id="ARBA00004666"/>
    </source>
</evidence>
<dbReference type="Gene3D" id="2.60.120.10">
    <property type="entry name" value="Jelly Rolls"/>
    <property type="match status" value="1"/>
</dbReference>
<dbReference type="PANTHER" id="PTHR10309:SF0">
    <property type="entry name" value="MANNOSE-6-PHOSPHATE ISOMERASE"/>
    <property type="match status" value="1"/>
</dbReference>
<dbReference type="InterPro" id="IPR046458">
    <property type="entry name" value="PMI_typeI_hel"/>
</dbReference>
<evidence type="ECO:0000256" key="1">
    <source>
        <dbReference type="ARBA" id="ARBA00000757"/>
    </source>
</evidence>
<dbReference type="GO" id="GO:0005975">
    <property type="term" value="P:carbohydrate metabolic process"/>
    <property type="evidence" value="ECO:0007669"/>
    <property type="project" value="InterPro"/>
</dbReference>
<evidence type="ECO:0000256" key="5">
    <source>
        <dbReference type="ARBA" id="ARBA00010772"/>
    </source>
</evidence>
<dbReference type="InterPro" id="IPR046456">
    <property type="entry name" value="PMI_typeI_C"/>
</dbReference>
<dbReference type="SUPFAM" id="SSF51182">
    <property type="entry name" value="RmlC-like cupins"/>
    <property type="match status" value="1"/>
</dbReference>